<feature type="signal peptide" evidence="2">
    <location>
        <begin position="1"/>
        <end position="24"/>
    </location>
</feature>
<dbReference type="EMBL" id="QOQW01000028">
    <property type="protein sequence ID" value="RCK78047.1"/>
    <property type="molecule type" value="Genomic_DNA"/>
</dbReference>
<protein>
    <recommendedName>
        <fullName evidence="5">Tetratricopeptide repeat protein</fullName>
    </recommendedName>
</protein>
<reference evidence="3 4" key="1">
    <citation type="submission" date="2018-05" db="EMBL/GenBank/DDBJ databases">
        <title>A metagenomic window into the 2 km-deep terrestrial subsurface aquifer revealed taxonomically and functionally diverse microbial community comprising novel uncultured bacterial lineages.</title>
        <authorList>
            <person name="Kadnikov V.V."/>
            <person name="Mardanov A.V."/>
            <person name="Beletsky A.V."/>
            <person name="Banks D."/>
            <person name="Pimenov N.V."/>
            <person name="Frank Y.A."/>
            <person name="Karnachuk O.V."/>
            <person name="Ravin N.V."/>
        </authorList>
    </citation>
    <scope>NUCLEOTIDE SEQUENCE [LARGE SCALE GENOMIC DNA]</scope>
    <source>
        <strain evidence="3">BY5</strain>
    </source>
</reference>
<sequence>MSSIRWSTVLLCCLWLAASVAAGAAPLDEGKALEKAGQLEKALTVYLDGLKTAPSEELYREAGTLLGKLQRYPQAIPLLQEGIGKFPESTALMNLLGLVKFKTGATAEARALWEKVLARNPNNSFAKEWLAKVTSAGAPAAPAAAATGGASPAARPPANEEPTNALAGDPADKLPLAEQEALAKKLYKEMAALDKYELAQFDTLHRTVIRKCPDTDFAEQSCWRLSNMYLMAEDEPNHQGIIEVLEHLIKTYPNSPLIPEAKNRLLQSYRATGQHDRVAAFYEELFKLNPNPDEKEYMTWALEYAEALAGLNRKDQARALYEKIIQMDDNRDQLEARVARERLAGL</sequence>
<comment type="caution">
    <text evidence="3">The sequence shown here is derived from an EMBL/GenBank/DDBJ whole genome shotgun (WGS) entry which is preliminary data.</text>
</comment>
<gene>
    <name evidence="3" type="ORF">OZSIB_1823</name>
</gene>
<name>A0A367ZJL7_9BACT</name>
<dbReference type="InterPro" id="IPR019734">
    <property type="entry name" value="TPR_rpt"/>
</dbReference>
<dbReference type="SMART" id="SM00028">
    <property type="entry name" value="TPR"/>
    <property type="match status" value="3"/>
</dbReference>
<proteinExistence type="predicted"/>
<dbReference type="Pfam" id="PF13432">
    <property type="entry name" value="TPR_16"/>
    <property type="match status" value="1"/>
</dbReference>
<dbReference type="AlphaFoldDB" id="A0A367ZJL7"/>
<evidence type="ECO:0000313" key="4">
    <source>
        <dbReference type="Proteomes" id="UP000252355"/>
    </source>
</evidence>
<evidence type="ECO:0000256" key="1">
    <source>
        <dbReference type="SAM" id="MobiDB-lite"/>
    </source>
</evidence>
<feature type="region of interest" description="Disordered" evidence="1">
    <location>
        <begin position="142"/>
        <end position="172"/>
    </location>
</feature>
<organism evidence="3 4">
    <name type="scientific">Candidatus Ozemobacter sibiricus</name>
    <dbReference type="NCBI Taxonomy" id="2268124"/>
    <lineage>
        <taxon>Bacteria</taxon>
        <taxon>Candidatus Ozemobacteria</taxon>
        <taxon>Candidatus Ozemobacterales</taxon>
        <taxon>Candidatus Ozemobacteraceae</taxon>
        <taxon>Candidatus Ozemobacter</taxon>
    </lineage>
</organism>
<evidence type="ECO:0008006" key="5">
    <source>
        <dbReference type="Google" id="ProtNLM"/>
    </source>
</evidence>
<dbReference type="Proteomes" id="UP000252355">
    <property type="component" value="Unassembled WGS sequence"/>
</dbReference>
<dbReference type="Pfam" id="PF13181">
    <property type="entry name" value="TPR_8"/>
    <property type="match status" value="1"/>
</dbReference>
<evidence type="ECO:0000313" key="3">
    <source>
        <dbReference type="EMBL" id="RCK78047.1"/>
    </source>
</evidence>
<dbReference type="InterPro" id="IPR011990">
    <property type="entry name" value="TPR-like_helical_dom_sf"/>
</dbReference>
<feature type="chain" id="PRO_5016795020" description="Tetratricopeptide repeat protein" evidence="2">
    <location>
        <begin position="25"/>
        <end position="346"/>
    </location>
</feature>
<dbReference type="Gene3D" id="1.25.40.10">
    <property type="entry name" value="Tetratricopeptide repeat domain"/>
    <property type="match status" value="2"/>
</dbReference>
<evidence type="ECO:0000256" key="2">
    <source>
        <dbReference type="SAM" id="SignalP"/>
    </source>
</evidence>
<accession>A0A367ZJL7</accession>
<feature type="compositionally biased region" description="Low complexity" evidence="1">
    <location>
        <begin position="142"/>
        <end position="157"/>
    </location>
</feature>
<dbReference type="SUPFAM" id="SSF48452">
    <property type="entry name" value="TPR-like"/>
    <property type="match status" value="1"/>
</dbReference>
<keyword evidence="2" id="KW-0732">Signal</keyword>